<keyword evidence="1" id="KW-0812">Transmembrane</keyword>
<evidence type="ECO:0000256" key="1">
    <source>
        <dbReference type="SAM" id="Phobius"/>
    </source>
</evidence>
<accession>A0A6C0EKP7</accession>
<feature type="transmembrane region" description="Helical" evidence="1">
    <location>
        <begin position="158"/>
        <end position="180"/>
    </location>
</feature>
<name>A0A6C0EKP7_9ZZZZ</name>
<dbReference type="AlphaFoldDB" id="A0A6C0EKP7"/>
<evidence type="ECO:0000313" key="2">
    <source>
        <dbReference type="EMBL" id="QHT29312.1"/>
    </source>
</evidence>
<feature type="transmembrane region" description="Helical" evidence="1">
    <location>
        <begin position="109"/>
        <end position="127"/>
    </location>
</feature>
<reference evidence="2" key="1">
    <citation type="journal article" date="2020" name="Nature">
        <title>Giant virus diversity and host interactions through global metagenomics.</title>
        <authorList>
            <person name="Schulz F."/>
            <person name="Roux S."/>
            <person name="Paez-Espino D."/>
            <person name="Jungbluth S."/>
            <person name="Walsh D.A."/>
            <person name="Denef V.J."/>
            <person name="McMahon K.D."/>
            <person name="Konstantinidis K.T."/>
            <person name="Eloe-Fadrosh E.A."/>
            <person name="Kyrpides N.C."/>
            <person name="Woyke T."/>
        </authorList>
    </citation>
    <scope>NUCLEOTIDE SEQUENCE</scope>
    <source>
        <strain evidence="2">GVMAG-M-3300005589-24</strain>
    </source>
</reference>
<protein>
    <submittedName>
        <fullName evidence="2">Uncharacterized protein</fullName>
    </submittedName>
</protein>
<organism evidence="2">
    <name type="scientific">viral metagenome</name>
    <dbReference type="NCBI Taxonomy" id="1070528"/>
    <lineage>
        <taxon>unclassified sequences</taxon>
        <taxon>metagenomes</taxon>
        <taxon>organismal metagenomes</taxon>
    </lineage>
</organism>
<dbReference type="EMBL" id="MN738876">
    <property type="protein sequence ID" value="QHT29312.1"/>
    <property type="molecule type" value="Genomic_DNA"/>
</dbReference>
<feature type="transmembrane region" description="Helical" evidence="1">
    <location>
        <begin position="12"/>
        <end position="35"/>
    </location>
</feature>
<proteinExistence type="predicted"/>
<keyword evidence="1" id="KW-0472">Membrane</keyword>
<sequence length="184" mass="20464">MSGLDNPQYEKSVVTTSVIGWIVLFASAIGCLTWYTSKGTGQISNNQQSEDKITAIDEAMKSSLGPNWPYVVLVLVIFIAVMLGALYYAGQKGQINITLSDTAASRLNWIFLVFTIIFGIFMIILAIRQWTNYKREQDNGDTPNYQPNISQKKKDNQILAIIGLGLLALVIGGLGIWYVFFRSK</sequence>
<keyword evidence="1" id="KW-1133">Transmembrane helix</keyword>
<feature type="transmembrane region" description="Helical" evidence="1">
    <location>
        <begin position="70"/>
        <end position="89"/>
    </location>
</feature>